<gene>
    <name evidence="7" type="primary">murE</name>
    <name evidence="12" type="ORF">JOE42_001864</name>
</gene>
<dbReference type="EC" id="6.3.2.13" evidence="7"/>
<keyword evidence="7" id="KW-0547">Nucleotide-binding</keyword>
<dbReference type="Gene3D" id="3.90.190.20">
    <property type="entry name" value="Mur ligase, C-terminal domain"/>
    <property type="match status" value="1"/>
</dbReference>
<dbReference type="Gene3D" id="3.40.1390.10">
    <property type="entry name" value="MurE/MurF, N-terminal domain"/>
    <property type="match status" value="1"/>
</dbReference>
<comment type="PTM">
    <text evidence="7">Carboxylation is probably crucial for Mg(2+) binding and, consequently, for the gamma-phosphate positioning of ATP.</text>
</comment>
<comment type="caution">
    <text evidence="12">The sequence shown here is derived from an EMBL/GenBank/DDBJ whole genome shotgun (WGS) entry which is preliminary data.</text>
</comment>
<dbReference type="Proteomes" id="UP000703038">
    <property type="component" value="Unassembled WGS sequence"/>
</dbReference>
<evidence type="ECO:0000256" key="6">
    <source>
        <dbReference type="ARBA" id="ARBA00023316"/>
    </source>
</evidence>
<dbReference type="NCBIfam" id="TIGR01085">
    <property type="entry name" value="murE"/>
    <property type="match status" value="1"/>
</dbReference>
<comment type="caution">
    <text evidence="7">Lacks conserved residue(s) required for the propagation of feature annotation.</text>
</comment>
<keyword evidence="5 7" id="KW-0131">Cell cycle</keyword>
<dbReference type="NCBIfam" id="NF001124">
    <property type="entry name" value="PRK00139.1-2"/>
    <property type="match status" value="1"/>
</dbReference>
<proteinExistence type="inferred from homology"/>
<evidence type="ECO:0000259" key="9">
    <source>
        <dbReference type="Pfam" id="PF01225"/>
    </source>
</evidence>
<evidence type="ECO:0000256" key="3">
    <source>
        <dbReference type="ARBA" id="ARBA00022960"/>
    </source>
</evidence>
<dbReference type="InterPro" id="IPR036615">
    <property type="entry name" value="Mur_ligase_C_dom_sf"/>
</dbReference>
<feature type="binding site" evidence="7">
    <location>
        <begin position="439"/>
        <end position="442"/>
    </location>
    <ligand>
        <name>meso-2,6-diaminopimelate</name>
        <dbReference type="ChEBI" id="CHEBI:57791"/>
    </ligand>
</feature>
<dbReference type="Pfam" id="PF01225">
    <property type="entry name" value="Mur_ligase"/>
    <property type="match status" value="1"/>
</dbReference>
<comment type="pathway">
    <text evidence="7 8">Cell wall biogenesis; peptidoglycan biosynthesis.</text>
</comment>
<protein>
    <recommendedName>
        <fullName evidence="7">UDP-N-acetylmuramoyl-L-alanyl-D-glutamate--2,6-diaminopimelate ligase</fullName>
        <ecNumber evidence="7">6.3.2.13</ecNumber>
    </recommendedName>
    <alternativeName>
        <fullName evidence="7">Meso-A2pm-adding enzyme</fullName>
    </alternativeName>
    <alternativeName>
        <fullName evidence="7">Meso-diaminopimelate-adding enzyme</fullName>
    </alternativeName>
    <alternativeName>
        <fullName evidence="7">UDP-MurNAc-L-Ala-D-Glu:meso-diaminopimelate ligase</fullName>
    </alternativeName>
    <alternativeName>
        <fullName evidence="7">UDP-MurNAc-tripeptide synthetase</fullName>
    </alternativeName>
    <alternativeName>
        <fullName evidence="7">UDP-N-acetylmuramyl-tripeptide synthetase</fullName>
    </alternativeName>
</protein>
<dbReference type="Pfam" id="PF08245">
    <property type="entry name" value="Mur_ligase_M"/>
    <property type="match status" value="1"/>
</dbReference>
<evidence type="ECO:0000256" key="7">
    <source>
        <dbReference type="HAMAP-Rule" id="MF_00208"/>
    </source>
</evidence>
<evidence type="ECO:0000256" key="8">
    <source>
        <dbReference type="RuleBase" id="RU004135"/>
    </source>
</evidence>
<name>A0ABS2KTJ3_9NOCA</name>
<comment type="catalytic activity">
    <reaction evidence="7">
        <text>UDP-N-acetyl-alpha-D-muramoyl-L-alanyl-D-glutamate + meso-2,6-diaminopimelate + ATP = UDP-N-acetyl-alpha-D-muramoyl-L-alanyl-gamma-D-glutamyl-meso-2,6-diaminopimelate + ADP + phosphate + H(+)</text>
        <dbReference type="Rhea" id="RHEA:23676"/>
        <dbReference type="ChEBI" id="CHEBI:15378"/>
        <dbReference type="ChEBI" id="CHEBI:30616"/>
        <dbReference type="ChEBI" id="CHEBI:43474"/>
        <dbReference type="ChEBI" id="CHEBI:57791"/>
        <dbReference type="ChEBI" id="CHEBI:83900"/>
        <dbReference type="ChEBI" id="CHEBI:83905"/>
        <dbReference type="ChEBI" id="CHEBI:456216"/>
        <dbReference type="EC" id="6.3.2.13"/>
    </reaction>
</comment>
<feature type="domain" description="Mur ligase central" evidence="11">
    <location>
        <begin position="136"/>
        <end position="345"/>
    </location>
</feature>
<accession>A0ABS2KTJ3</accession>
<feature type="binding site" evidence="7">
    <location>
        <position position="215"/>
    </location>
    <ligand>
        <name>UDP-N-acetyl-alpha-D-muramoyl-L-alanyl-D-glutamate</name>
        <dbReference type="ChEBI" id="CHEBI:83900"/>
    </ligand>
</feature>
<feature type="binding site" evidence="7">
    <location>
        <position position="207"/>
    </location>
    <ligand>
        <name>UDP-N-acetyl-alpha-D-muramoyl-L-alanyl-D-glutamate</name>
        <dbReference type="ChEBI" id="CHEBI:83900"/>
    </ligand>
</feature>
<sequence>MPSSTLRPQRPTVTSATELAREIGLRHGVLVDGALVDATDDVGVTGIELRAQNILEGDLFAALPGARSHGAAFAGEALERGAVAVVTDDEGLALMIGSGVPDGTAVLVHPQPRSILGTLSAAVHDRPSAKMTVIGITGTSGKTTTSYLVEAALRAAGRTPGLIGTIETRIGTEPVPSALTTPEAPNLHAMFAAMYEQGVDTVVMEVSSHALSLGRVDGTTFAVGAFTNLSQDHLDFHLTFEDYFAAKARLFAEDSAVRADRAVVCVDDRWGRRMAGIAAAGGRPAPLTVATTTEGTASWSVTSWSSGPDGTQQFEVTARETVLSASLRMPGRYNVANAVVAAAVCAEVGVDPAVALAAMAEVDVPGRMQRVERGQNFLAVVDYAHKPAALEAVLATLRAQTDGRIAVVVGAGGDRDAEKRPLMGEAAARAADLVVITDDNPRSEDPAAIRAAVRRGADAVGGRAEVREISPRDEAIHAVVQWAKDGDVVLIAGKGHEVGQDVGGIKHPFDDRRVLADALDRQKGSM</sequence>
<dbReference type="RefSeq" id="WP_307806217.1">
    <property type="nucleotide sequence ID" value="NZ_JAFBBK010000001.1"/>
</dbReference>
<evidence type="ECO:0000259" key="11">
    <source>
        <dbReference type="Pfam" id="PF08245"/>
    </source>
</evidence>
<feature type="binding site" evidence="7">
    <location>
        <position position="497"/>
    </location>
    <ligand>
        <name>meso-2,6-diaminopimelate</name>
        <dbReference type="ChEBI" id="CHEBI:57791"/>
    </ligand>
</feature>
<feature type="binding site" evidence="7">
    <location>
        <position position="415"/>
    </location>
    <ligand>
        <name>meso-2,6-diaminopimelate</name>
        <dbReference type="ChEBI" id="CHEBI:57791"/>
    </ligand>
</feature>
<evidence type="ECO:0000313" key="12">
    <source>
        <dbReference type="EMBL" id="MBM7415131.1"/>
    </source>
</evidence>
<dbReference type="Gene3D" id="3.40.1190.10">
    <property type="entry name" value="Mur-like, catalytic domain"/>
    <property type="match status" value="1"/>
</dbReference>
<dbReference type="SUPFAM" id="SSF53244">
    <property type="entry name" value="MurD-like peptide ligases, peptide-binding domain"/>
    <property type="match status" value="1"/>
</dbReference>
<keyword evidence="7" id="KW-0067">ATP-binding</keyword>
<evidence type="ECO:0000259" key="10">
    <source>
        <dbReference type="Pfam" id="PF02875"/>
    </source>
</evidence>
<keyword evidence="2 7" id="KW-0132">Cell division</keyword>
<dbReference type="InterPro" id="IPR036565">
    <property type="entry name" value="Mur-like_cat_sf"/>
</dbReference>
<comment type="similarity">
    <text evidence="1 7">Belongs to the MurCDEF family. MurE subfamily.</text>
</comment>
<feature type="binding site" evidence="7">
    <location>
        <position position="493"/>
    </location>
    <ligand>
        <name>meso-2,6-diaminopimelate</name>
        <dbReference type="ChEBI" id="CHEBI:57791"/>
    </ligand>
</feature>
<feature type="binding site" evidence="7">
    <location>
        <begin position="180"/>
        <end position="181"/>
    </location>
    <ligand>
        <name>UDP-N-acetyl-alpha-D-muramoyl-L-alanyl-D-glutamate</name>
        <dbReference type="ChEBI" id="CHEBI:83900"/>
    </ligand>
</feature>
<comment type="subcellular location">
    <subcellularLocation>
        <location evidence="7 8">Cytoplasm</location>
    </subcellularLocation>
</comment>
<keyword evidence="7 12" id="KW-0436">Ligase</keyword>
<dbReference type="SUPFAM" id="SSF53623">
    <property type="entry name" value="MurD-like peptide ligases, catalytic domain"/>
    <property type="match status" value="1"/>
</dbReference>
<feature type="binding site" evidence="7">
    <location>
        <begin position="138"/>
        <end position="144"/>
    </location>
    <ligand>
        <name>ATP</name>
        <dbReference type="ChEBI" id="CHEBI:30616"/>
    </ligand>
</feature>
<keyword evidence="13" id="KW-1185">Reference proteome</keyword>
<organism evidence="12 13">
    <name type="scientific">Rhodococcoides corynebacterioides</name>
    <dbReference type="NCBI Taxonomy" id="53972"/>
    <lineage>
        <taxon>Bacteria</taxon>
        <taxon>Bacillati</taxon>
        <taxon>Actinomycetota</taxon>
        <taxon>Actinomycetes</taxon>
        <taxon>Mycobacteriales</taxon>
        <taxon>Nocardiaceae</taxon>
        <taxon>Rhodococcoides</taxon>
    </lineage>
</organism>
<keyword evidence="6 7" id="KW-0961">Cell wall biogenesis/degradation</keyword>
<feature type="domain" description="Mur ligase C-terminal" evidence="10">
    <location>
        <begin position="366"/>
        <end position="495"/>
    </location>
</feature>
<dbReference type="InterPro" id="IPR013221">
    <property type="entry name" value="Mur_ligase_cen"/>
</dbReference>
<feature type="binding site" evidence="7">
    <location>
        <position position="49"/>
    </location>
    <ligand>
        <name>UDP-N-acetyl-alpha-D-muramoyl-L-alanyl-D-glutamate</name>
        <dbReference type="ChEBI" id="CHEBI:83900"/>
    </ligand>
</feature>
<dbReference type="NCBIfam" id="NF001126">
    <property type="entry name" value="PRK00139.1-4"/>
    <property type="match status" value="1"/>
</dbReference>
<keyword evidence="4 7" id="KW-0573">Peptidoglycan synthesis</keyword>
<feature type="domain" description="Mur ligase N-terminal catalytic" evidence="9">
    <location>
        <begin position="44"/>
        <end position="91"/>
    </location>
</feature>
<feature type="modified residue" description="N6-carboxylysine" evidence="7">
    <location>
        <position position="247"/>
    </location>
</feature>
<dbReference type="InterPro" id="IPR005761">
    <property type="entry name" value="UDP-N-AcMur-Glu-dNH2Pim_ligase"/>
</dbReference>
<dbReference type="InterPro" id="IPR035911">
    <property type="entry name" value="MurE/MurF_N"/>
</dbReference>
<dbReference type="SUPFAM" id="SSF63418">
    <property type="entry name" value="MurE/MurF N-terminal domain"/>
    <property type="match status" value="1"/>
</dbReference>
<keyword evidence="3 7" id="KW-0133">Cell shape</keyword>
<evidence type="ECO:0000256" key="5">
    <source>
        <dbReference type="ARBA" id="ARBA00023306"/>
    </source>
</evidence>
<evidence type="ECO:0000256" key="1">
    <source>
        <dbReference type="ARBA" id="ARBA00005898"/>
    </source>
</evidence>
<feature type="short sequence motif" description="Meso-diaminopimelate recognition motif" evidence="7">
    <location>
        <begin position="439"/>
        <end position="442"/>
    </location>
</feature>
<evidence type="ECO:0000256" key="2">
    <source>
        <dbReference type="ARBA" id="ARBA00022618"/>
    </source>
</evidence>
<reference evidence="12 13" key="1">
    <citation type="submission" date="2021-01" db="EMBL/GenBank/DDBJ databases">
        <title>Genomics of switchgrass bacterial isolates.</title>
        <authorList>
            <person name="Shade A."/>
        </authorList>
    </citation>
    <scope>NUCLEOTIDE SEQUENCE [LARGE SCALE GENOMIC DNA]</scope>
    <source>
        <strain evidence="12 13">PvP111</strain>
    </source>
</reference>
<dbReference type="EMBL" id="JAFBBK010000001">
    <property type="protein sequence ID" value="MBM7415131.1"/>
    <property type="molecule type" value="Genomic_DNA"/>
</dbReference>
<evidence type="ECO:0000313" key="13">
    <source>
        <dbReference type="Proteomes" id="UP000703038"/>
    </source>
</evidence>
<dbReference type="PANTHER" id="PTHR23135:SF4">
    <property type="entry name" value="UDP-N-ACETYLMURAMOYL-L-ALANYL-D-GLUTAMATE--2,6-DIAMINOPIMELATE LIGASE MURE HOMOLOG, CHLOROPLASTIC"/>
    <property type="match status" value="1"/>
</dbReference>
<dbReference type="InterPro" id="IPR004101">
    <property type="entry name" value="Mur_ligase_C"/>
</dbReference>
<dbReference type="PANTHER" id="PTHR23135">
    <property type="entry name" value="MUR LIGASE FAMILY MEMBER"/>
    <property type="match status" value="1"/>
</dbReference>
<dbReference type="GO" id="GO:0008765">
    <property type="term" value="F:UDP-N-acetylmuramoylalanyl-D-glutamate-2,6-diaminopimelate ligase activity"/>
    <property type="evidence" value="ECO:0007669"/>
    <property type="project" value="UniProtKB-EC"/>
</dbReference>
<evidence type="ECO:0000256" key="4">
    <source>
        <dbReference type="ARBA" id="ARBA00022984"/>
    </source>
</evidence>
<dbReference type="HAMAP" id="MF_00208">
    <property type="entry name" value="MurE"/>
    <property type="match status" value="1"/>
</dbReference>
<keyword evidence="7" id="KW-0963">Cytoplasm</keyword>
<keyword evidence="7" id="KW-0460">Magnesium</keyword>
<dbReference type="InterPro" id="IPR000713">
    <property type="entry name" value="Mur_ligase_N"/>
</dbReference>
<dbReference type="Pfam" id="PF02875">
    <property type="entry name" value="Mur_ligase_C"/>
    <property type="match status" value="1"/>
</dbReference>
<comment type="cofactor">
    <cofactor evidence="7">
        <name>Mg(2+)</name>
        <dbReference type="ChEBI" id="CHEBI:18420"/>
    </cofactor>
</comment>
<comment type="function">
    <text evidence="7">Catalyzes the addition of meso-diaminopimelic acid to the nucleotide precursor UDP-N-acetylmuramoyl-L-alanyl-D-glutamate (UMAG) in the biosynthesis of bacterial cell-wall peptidoglycan.</text>
</comment>